<dbReference type="PIRSF" id="PIRSF006615">
    <property type="entry name" value="Zn_crbxpep_Taq"/>
    <property type="match status" value="1"/>
</dbReference>
<dbReference type="EMBL" id="CP073587">
    <property type="protein sequence ID" value="QUN05055.1"/>
    <property type="molecule type" value="Genomic_DNA"/>
</dbReference>
<dbReference type="SUPFAM" id="SSF55486">
    <property type="entry name" value="Metalloproteases ('zincins'), catalytic domain"/>
    <property type="match status" value="1"/>
</dbReference>
<keyword evidence="1" id="KW-0378">Hydrolase</keyword>
<dbReference type="PANTHER" id="PTHR34217">
    <property type="entry name" value="METAL-DEPENDENT CARBOXYPEPTIDASE"/>
    <property type="match status" value="1"/>
</dbReference>
<dbReference type="GO" id="GO:0004180">
    <property type="term" value="F:carboxypeptidase activity"/>
    <property type="evidence" value="ECO:0007669"/>
    <property type="project" value="UniProtKB-KW"/>
</dbReference>
<organism evidence="2 3">
    <name type="scientific">Shewanella yunxiaonensis</name>
    <dbReference type="NCBI Taxonomy" id="2829809"/>
    <lineage>
        <taxon>Bacteria</taxon>
        <taxon>Pseudomonadati</taxon>
        <taxon>Pseudomonadota</taxon>
        <taxon>Gammaproteobacteria</taxon>
        <taxon>Alteromonadales</taxon>
        <taxon>Shewanellaceae</taxon>
        <taxon>Shewanella</taxon>
    </lineage>
</organism>
<accession>A0ABX7YQK8</accession>
<comment type="function">
    <text evidence="1">Broad specificity carboxypetidase that releases amino acids sequentially from the C-terminus, including neutral, aromatic, polar and basic residues.</text>
</comment>
<evidence type="ECO:0000313" key="2">
    <source>
        <dbReference type="EMBL" id="QUN05055.1"/>
    </source>
</evidence>
<comment type="catalytic activity">
    <reaction evidence="1">
        <text>Release of a C-terminal amino acid with broad specificity, except for -Pro.</text>
        <dbReference type="EC" id="3.4.17.19"/>
    </reaction>
</comment>
<dbReference type="PROSITE" id="PS52034">
    <property type="entry name" value="PEPTIDASE_M32"/>
    <property type="match status" value="1"/>
</dbReference>
<keyword evidence="1 2" id="KW-0121">Carboxypeptidase</keyword>
<reference evidence="2 3" key="1">
    <citation type="submission" date="2021-04" db="EMBL/GenBank/DDBJ databases">
        <title>Novel species identification of genus Shewanella.</title>
        <authorList>
            <person name="Liu G."/>
        </authorList>
    </citation>
    <scope>NUCLEOTIDE SEQUENCE [LARGE SCALE GENOMIC DNA]</scope>
    <source>
        <strain evidence="2 3">FJAT-54481</strain>
    </source>
</reference>
<dbReference type="Proteomes" id="UP000679575">
    <property type="component" value="Chromosome"/>
</dbReference>
<sequence length="498" mass="56500">MNTQQPAAYEQLRQHFQKISHFEHFAALGDWDQATMMPAGGSDSRAAAMAELAGHIHQLKTAPNLTDWLSEAEQQLSALTLPQQANLREMKQQWRHASCVPSSLIQAKTAAAYQCEHQWRQQRPANDWQGFKANLQPLLQLVKEEAQARADAEGVAPYDALLAQFEPGMTAARLEQTLGSLRDWIPTFIQQIHERQLPAVASNDAQRYPIARQQDLGKEVMHFLGFDFQQGRLDISAHPFCGGVPGDVRLTTRYDEQSFLGALLGIIHETGHARYELGLPFAWQGQPAGLARSMGIHESQSLFFEMQLAGSQAFVDKIYPLLKRHLSCHQSAAELHQQMTQVQPGLIRVDADEVTYPCHILLRFEAEQSLIDGSLAVSDLPEFWDQRMQHYLGLSTKDNYRDGCMQDIHWAVGEFGYFPSYTLGAMYAAQFRFAIEKQLGPLDTLIQNDKLAKVFDWLQQHIWSQGSLLDTDTLVRQATGEPLNPQYLRRHLQQRYLR</sequence>
<dbReference type="Pfam" id="PF02074">
    <property type="entry name" value="Peptidase_M32"/>
    <property type="match status" value="1"/>
</dbReference>
<keyword evidence="1" id="KW-0645">Protease</keyword>
<keyword evidence="3" id="KW-1185">Reference proteome</keyword>
<gene>
    <name evidence="2" type="ORF">KDN34_12635</name>
</gene>
<dbReference type="PANTHER" id="PTHR34217:SF1">
    <property type="entry name" value="CARBOXYPEPTIDASE 1"/>
    <property type="match status" value="1"/>
</dbReference>
<protein>
    <recommendedName>
        <fullName evidence="1">Metal-dependent carboxypeptidase</fullName>
        <ecNumber evidence="1">3.4.17.19</ecNumber>
    </recommendedName>
</protein>
<keyword evidence="1" id="KW-0482">Metalloprotease</keyword>
<dbReference type="InterPro" id="IPR001333">
    <property type="entry name" value="Peptidase_M32_Taq"/>
</dbReference>
<evidence type="ECO:0000256" key="1">
    <source>
        <dbReference type="PIRNR" id="PIRNR006615"/>
    </source>
</evidence>
<dbReference type="CDD" id="cd06460">
    <property type="entry name" value="M32_Taq"/>
    <property type="match status" value="1"/>
</dbReference>
<evidence type="ECO:0000313" key="3">
    <source>
        <dbReference type="Proteomes" id="UP000679575"/>
    </source>
</evidence>
<proteinExistence type="inferred from homology"/>
<comment type="similarity">
    <text evidence="1">Belongs to the peptidase M32 family.</text>
</comment>
<dbReference type="Gene3D" id="1.10.1370.30">
    <property type="match status" value="1"/>
</dbReference>
<dbReference type="PRINTS" id="PR00998">
    <property type="entry name" value="CRBOXYPTASET"/>
</dbReference>
<keyword evidence="1" id="KW-0479">Metal-binding</keyword>
<dbReference type="EC" id="3.4.17.19" evidence="1"/>
<name>A0ABX7YQK8_9GAMM</name>